<evidence type="ECO:0000313" key="4">
    <source>
        <dbReference type="Proteomes" id="UP000241848"/>
    </source>
</evidence>
<dbReference type="Proteomes" id="UP000241848">
    <property type="component" value="Unassembled WGS sequence"/>
</dbReference>
<name>A0A2T2WCJ8_9FIRM</name>
<dbReference type="PANTHER" id="PTHR35401:SF2">
    <property type="entry name" value="ABC-TYPE TRANSPORT SYSTEM"/>
    <property type="match status" value="1"/>
</dbReference>
<gene>
    <name evidence="3" type="ORF">C7B45_17380</name>
</gene>
<evidence type="ECO:0000256" key="1">
    <source>
        <dbReference type="ARBA" id="ARBA00022649"/>
    </source>
</evidence>
<dbReference type="GO" id="GO:0006355">
    <property type="term" value="P:regulation of DNA-templated transcription"/>
    <property type="evidence" value="ECO:0007669"/>
    <property type="project" value="InterPro"/>
</dbReference>
<proteinExistence type="inferred from homology"/>
<dbReference type="EMBL" id="PXYV01000107">
    <property type="protein sequence ID" value="PSR19950.1"/>
    <property type="molecule type" value="Genomic_DNA"/>
</dbReference>
<dbReference type="PANTHER" id="PTHR35401">
    <property type="entry name" value="COPG FAMILY HELIX-TURN-HELIX PROTEIN-RELATED-RELATED"/>
    <property type="match status" value="1"/>
</dbReference>
<reference evidence="3 4" key="1">
    <citation type="journal article" date="2014" name="BMC Genomics">
        <title>Comparison of environmental and isolate Sulfobacillus genomes reveals diverse carbon, sulfur, nitrogen, and hydrogen metabolisms.</title>
        <authorList>
            <person name="Justice N.B."/>
            <person name="Norman A."/>
            <person name="Brown C.T."/>
            <person name="Singh A."/>
            <person name="Thomas B.C."/>
            <person name="Banfield J.F."/>
        </authorList>
    </citation>
    <scope>NUCLEOTIDE SEQUENCE [LARGE SCALE GENOMIC DNA]</scope>
    <source>
        <strain evidence="3">AMDSBA3</strain>
    </source>
</reference>
<evidence type="ECO:0000313" key="3">
    <source>
        <dbReference type="EMBL" id="PSR19950.1"/>
    </source>
</evidence>
<dbReference type="AlphaFoldDB" id="A0A2T2WCJ8"/>
<dbReference type="InterPro" id="IPR010985">
    <property type="entry name" value="Ribbon_hlx_hlx"/>
</dbReference>
<dbReference type="Gene3D" id="1.20.5.780">
    <property type="entry name" value="Single helix bin"/>
    <property type="match status" value="1"/>
</dbReference>
<sequence>MDKCRTFKIISTQRRRGHVMPTETTNPRRESRLEIRVSAETKKLLDEAAESLGLSTSAFVLATVTPRAQAIVQEKTVMTLNAEESQAFIEQLLNPPPPSAALQKAVARYWSRVDHSSS</sequence>
<keyword evidence="1" id="KW-1277">Toxin-antitoxin system</keyword>
<comment type="similarity">
    <text evidence="2">Belongs to the TacA antitoxin family.</text>
</comment>
<dbReference type="Pfam" id="PF08681">
    <property type="entry name" value="TacA1"/>
    <property type="match status" value="1"/>
</dbReference>
<comment type="caution">
    <text evidence="3">The sequence shown here is derived from an EMBL/GenBank/DDBJ whole genome shotgun (WGS) entry which is preliminary data.</text>
</comment>
<protein>
    <submittedName>
        <fullName evidence="3">DUF1778 domain-containing protein</fullName>
    </submittedName>
</protein>
<accession>A0A2T2WCJ8</accession>
<organism evidence="3 4">
    <name type="scientific">Sulfobacillus acidophilus</name>
    <dbReference type="NCBI Taxonomy" id="53633"/>
    <lineage>
        <taxon>Bacteria</taxon>
        <taxon>Bacillati</taxon>
        <taxon>Bacillota</taxon>
        <taxon>Clostridia</taxon>
        <taxon>Eubacteriales</taxon>
        <taxon>Clostridiales Family XVII. Incertae Sedis</taxon>
        <taxon>Sulfobacillus</taxon>
    </lineage>
</organism>
<evidence type="ECO:0000256" key="2">
    <source>
        <dbReference type="ARBA" id="ARBA00049988"/>
    </source>
</evidence>
<dbReference type="InterPro" id="IPR014795">
    <property type="entry name" value="TacA_1-like"/>
</dbReference>
<dbReference type="SUPFAM" id="SSF47598">
    <property type="entry name" value="Ribbon-helix-helix"/>
    <property type="match status" value="1"/>
</dbReference>